<sequence length="276" mass="27689">MASTTENVKLGVCSVIYGGKSLGFTKGGVEVAVETQTYEITVDQMGTTPIGERITGRTVTATVPLAEATLENLVEVMPGATLVTNGAKATGTVTFATAVPANGDSVTVNGIPFTFRTKATNEGEVTIGTGAGAAGLAATAANFAAAINAAQTGFIAVAAAGVVTLTAKTTGTGWNGPIDKAVATPANVTTTALAGGTDATAASVTVSNAISMNLLSLGKPLVLRPKGTFGEDDFTIFSAACPGALNFSYSNENERLYSAAFKGYAQADGRLFKIGN</sequence>
<organism evidence="1 2">
    <name type="scientific">Paracoccus litorisediminis</name>
    <dbReference type="NCBI Taxonomy" id="2006130"/>
    <lineage>
        <taxon>Bacteria</taxon>
        <taxon>Pseudomonadati</taxon>
        <taxon>Pseudomonadota</taxon>
        <taxon>Alphaproteobacteria</taxon>
        <taxon>Rhodobacterales</taxon>
        <taxon>Paracoccaceae</taxon>
        <taxon>Paracoccus</taxon>
    </lineage>
</organism>
<reference evidence="1 2" key="1">
    <citation type="submission" date="2019-11" db="EMBL/GenBank/DDBJ databases">
        <authorList>
            <person name="Dong K."/>
        </authorList>
    </citation>
    <scope>NUCLEOTIDE SEQUENCE [LARGE SCALE GENOMIC DNA]</scope>
    <source>
        <strain evidence="1 2">NBRC 112902</strain>
    </source>
</reference>
<keyword evidence="2" id="KW-1185">Reference proteome</keyword>
<name>A0A844HUL9_9RHOB</name>
<evidence type="ECO:0000313" key="2">
    <source>
        <dbReference type="Proteomes" id="UP000449846"/>
    </source>
</evidence>
<proteinExistence type="predicted"/>
<dbReference type="EMBL" id="WMIG01000013">
    <property type="protein sequence ID" value="MTH61202.1"/>
    <property type="molecule type" value="Genomic_DNA"/>
</dbReference>
<comment type="caution">
    <text evidence="1">The sequence shown here is derived from an EMBL/GenBank/DDBJ whole genome shotgun (WGS) entry which is preliminary data.</text>
</comment>
<dbReference type="AlphaFoldDB" id="A0A844HUL9"/>
<gene>
    <name evidence="1" type="ORF">GL300_18485</name>
</gene>
<dbReference type="Proteomes" id="UP000449846">
    <property type="component" value="Unassembled WGS sequence"/>
</dbReference>
<protein>
    <submittedName>
        <fullName evidence="1">Uncharacterized protein</fullName>
    </submittedName>
</protein>
<evidence type="ECO:0000313" key="1">
    <source>
        <dbReference type="EMBL" id="MTH61202.1"/>
    </source>
</evidence>
<accession>A0A844HUL9</accession>
<dbReference type="OrthoDB" id="7042076at2"/>
<dbReference type="RefSeq" id="WP_155041143.1">
    <property type="nucleotide sequence ID" value="NZ_WMIG01000013.1"/>
</dbReference>